<dbReference type="SUPFAM" id="SSF56235">
    <property type="entry name" value="N-terminal nucleophile aminohydrolases (Ntn hydrolases)"/>
    <property type="match status" value="1"/>
</dbReference>
<dbReference type="InterPro" id="IPR047794">
    <property type="entry name" value="C45_proenzyme-like"/>
</dbReference>
<organism evidence="2 3">
    <name type="scientific">Enhygromyxa salina</name>
    <dbReference type="NCBI Taxonomy" id="215803"/>
    <lineage>
        <taxon>Bacteria</taxon>
        <taxon>Pseudomonadati</taxon>
        <taxon>Myxococcota</taxon>
        <taxon>Polyangia</taxon>
        <taxon>Nannocystales</taxon>
        <taxon>Nannocystaceae</taxon>
        <taxon>Enhygromyxa</taxon>
    </lineage>
</organism>
<dbReference type="Proteomes" id="UP000031599">
    <property type="component" value="Unassembled WGS sequence"/>
</dbReference>
<dbReference type="NCBIfam" id="NF040521">
    <property type="entry name" value="C45_proenzyme"/>
    <property type="match status" value="1"/>
</dbReference>
<evidence type="ECO:0000313" key="3">
    <source>
        <dbReference type="Proteomes" id="UP000031599"/>
    </source>
</evidence>
<reference evidence="2 3" key="1">
    <citation type="submission" date="2014-12" db="EMBL/GenBank/DDBJ databases">
        <title>Genome assembly of Enhygromyxa salina DSM 15201.</title>
        <authorList>
            <person name="Sharma G."/>
            <person name="Subramanian S."/>
        </authorList>
    </citation>
    <scope>NUCLEOTIDE SEQUENCE [LARGE SCALE GENOMIC DNA]</scope>
    <source>
        <strain evidence="2 3">DSM 15201</strain>
    </source>
</reference>
<accession>A0A0C2D369</accession>
<name>A0A0C2D369_9BACT</name>
<evidence type="ECO:0000313" key="2">
    <source>
        <dbReference type="EMBL" id="KIG14582.1"/>
    </source>
</evidence>
<gene>
    <name evidence="2" type="ORF">DB30_06637</name>
</gene>
<protein>
    <recommendedName>
        <fullName evidence="1">Peptidase C45 hydrolase domain-containing protein</fullName>
    </recommendedName>
</protein>
<proteinExistence type="predicted"/>
<dbReference type="EMBL" id="JMCC02000070">
    <property type="protein sequence ID" value="KIG14582.1"/>
    <property type="molecule type" value="Genomic_DNA"/>
</dbReference>
<dbReference type="RefSeq" id="WP_146660482.1">
    <property type="nucleotide sequence ID" value="NZ_JMCC02000070.1"/>
</dbReference>
<evidence type="ECO:0000259" key="1">
    <source>
        <dbReference type="Pfam" id="PF03417"/>
    </source>
</evidence>
<dbReference type="InterPro" id="IPR005079">
    <property type="entry name" value="Peptidase_C45_hydrolase"/>
</dbReference>
<comment type="caution">
    <text evidence="2">The sequence shown here is derived from an EMBL/GenBank/DDBJ whole genome shotgun (WGS) entry which is preliminary data.</text>
</comment>
<dbReference type="Gene3D" id="3.60.60.10">
    <property type="entry name" value="Penicillin V Acylase, Chain A"/>
    <property type="match status" value="1"/>
</dbReference>
<dbReference type="InterPro" id="IPR029055">
    <property type="entry name" value="Ntn_hydrolases_N"/>
</dbReference>
<dbReference type="AlphaFoldDB" id="A0A0C2D369"/>
<sequence>MDLHFAALEELRPGSAWAEHCARVAPAYERWYFAEGDAARPSYLACGAALRAYMPELLPVWNELVELAGGGDRVARMLSLYRPPAFMAGCSQLLWSRGAPALVRNYDYEVDRCEGLVLHSAWTGTGVIASIDSLWGALDGMNEHGVAVSLAFGGRKVVGDGFGIPLILRYVLETCTSTAEAVAALSRVPCHMCYTVGVIDRGGAFATVFLNPDRAVSVVADAVATNHQGVVEWPAHAEITQTVERQAELLRVLHDPSQQLETLVERFLVGPLYSHEHERRSGTLYTAAYYPARGDVELHWPSVTWRLSFRHFCAQSMQVDLGTRGDRLPGAHA</sequence>
<feature type="domain" description="Peptidase C45 hydrolase" evidence="1">
    <location>
        <begin position="100"/>
        <end position="301"/>
    </location>
</feature>
<dbReference type="Pfam" id="PF03417">
    <property type="entry name" value="AAT"/>
    <property type="match status" value="1"/>
</dbReference>